<reference evidence="3 4" key="1">
    <citation type="journal article" date="2014" name="PLoS Genet.">
        <title>Phylogenetically driven sequencing of extremely halophilic archaea reveals strategies for static and dynamic osmo-response.</title>
        <authorList>
            <person name="Becker E.A."/>
            <person name="Seitzer P.M."/>
            <person name="Tritt A."/>
            <person name="Larsen D."/>
            <person name="Krusor M."/>
            <person name="Yao A.I."/>
            <person name="Wu D."/>
            <person name="Madern D."/>
            <person name="Eisen J.A."/>
            <person name="Darling A.E."/>
            <person name="Facciotti M.T."/>
        </authorList>
    </citation>
    <scope>NUCLEOTIDE SEQUENCE [LARGE SCALE GENOMIC DNA]</scope>
    <source>
        <strain evidence="3 4">DSM 10524</strain>
    </source>
</reference>
<protein>
    <submittedName>
        <fullName evidence="3">Phosphonate ABC transporter periplasmic phosphonate-binding protein</fullName>
    </submittedName>
</protein>
<dbReference type="Pfam" id="PF12974">
    <property type="entry name" value="Phosphonate-bd"/>
    <property type="match status" value="1"/>
</dbReference>
<sequence length="325" mass="34612">MLTTTAGVTAAGLAGCLGNDDGSEGQGNDDDYGNPDVSDEFVFAIEARDDPADIERDWEPLAEWIESETGVPTSIDTVPDDGAAIGALATGQAHASYLSGGPSWVGWNEHGFETLAVEADEDGQPYYVAAAYTRSDTGIETMRDAEGVDSAHTGDLTGAGMLVPTAYLAEEGLVEFDDDDDVTAIHEAVEEYFGNPVVGGGYVGALQALSEEQADIAFGRATTPEEYCGGDDAEEWCLDLDEYEIVEEFTQVPSHPVLASLEATDAEKELLEEALLALNDDPDGQEILEDVFDVHELQEATSEEHLGPYGELISNLPGIEDHLIE</sequence>
<feature type="region of interest" description="Disordered" evidence="1">
    <location>
        <begin position="13"/>
        <end position="37"/>
    </location>
</feature>
<dbReference type="Gene3D" id="3.40.190.10">
    <property type="entry name" value="Periplasmic binding protein-like II"/>
    <property type="match status" value="2"/>
</dbReference>
<accession>L9X7D4</accession>
<dbReference type="EMBL" id="AOIB01000027">
    <property type="protein sequence ID" value="ELY56518.1"/>
    <property type="molecule type" value="Genomic_DNA"/>
</dbReference>
<dbReference type="PANTHER" id="PTHR35841">
    <property type="entry name" value="PHOSPHONATES-BINDING PERIPLASMIC PROTEIN"/>
    <property type="match status" value="1"/>
</dbReference>
<feature type="domain" description="Transferrin-like" evidence="2">
    <location>
        <begin position="59"/>
        <end position="322"/>
    </location>
</feature>
<dbReference type="SMART" id="SM00094">
    <property type="entry name" value="TR_FER"/>
    <property type="match status" value="1"/>
</dbReference>
<dbReference type="Proteomes" id="UP000011688">
    <property type="component" value="Unassembled WGS sequence"/>
</dbReference>
<dbReference type="STRING" id="1227497.C491_13302"/>
<dbReference type="InterPro" id="IPR001156">
    <property type="entry name" value="Transferrin-like_dom"/>
</dbReference>
<keyword evidence="4" id="KW-1185">Reference proteome</keyword>
<evidence type="ECO:0000313" key="3">
    <source>
        <dbReference type="EMBL" id="ELY56518.1"/>
    </source>
</evidence>
<dbReference type="PANTHER" id="PTHR35841:SF1">
    <property type="entry name" value="PHOSPHONATES-BINDING PERIPLASMIC PROTEIN"/>
    <property type="match status" value="1"/>
</dbReference>
<organism evidence="3 4">
    <name type="scientific">Natronococcus amylolyticus DSM 10524</name>
    <dbReference type="NCBI Taxonomy" id="1227497"/>
    <lineage>
        <taxon>Archaea</taxon>
        <taxon>Methanobacteriati</taxon>
        <taxon>Methanobacteriota</taxon>
        <taxon>Stenosarchaea group</taxon>
        <taxon>Halobacteria</taxon>
        <taxon>Halobacteriales</taxon>
        <taxon>Natrialbaceae</taxon>
        <taxon>Natronococcus</taxon>
    </lineage>
</organism>
<evidence type="ECO:0000313" key="4">
    <source>
        <dbReference type="Proteomes" id="UP000011688"/>
    </source>
</evidence>
<comment type="caution">
    <text evidence="3">The sequence shown here is derived from an EMBL/GenBank/DDBJ whole genome shotgun (WGS) entry which is preliminary data.</text>
</comment>
<dbReference type="AlphaFoldDB" id="L9X7D4"/>
<feature type="compositionally biased region" description="Acidic residues" evidence="1">
    <location>
        <begin position="21"/>
        <end position="37"/>
    </location>
</feature>
<gene>
    <name evidence="3" type="ORF">C491_13302</name>
</gene>
<evidence type="ECO:0000259" key="2">
    <source>
        <dbReference type="SMART" id="SM00094"/>
    </source>
</evidence>
<proteinExistence type="predicted"/>
<dbReference type="eggNOG" id="arCOG01805">
    <property type="taxonomic scope" value="Archaea"/>
</dbReference>
<name>L9X7D4_9EURY</name>
<dbReference type="SUPFAM" id="SSF53850">
    <property type="entry name" value="Periplasmic binding protein-like II"/>
    <property type="match status" value="1"/>
</dbReference>
<evidence type="ECO:0000256" key="1">
    <source>
        <dbReference type="SAM" id="MobiDB-lite"/>
    </source>
</evidence>